<feature type="compositionally biased region" description="Basic and acidic residues" evidence="1">
    <location>
        <begin position="282"/>
        <end position="291"/>
    </location>
</feature>
<protein>
    <submittedName>
        <fullName evidence="4">WGS project CCBQ000000000 data, contig 00016</fullName>
    </submittedName>
</protein>
<gene>
    <name evidence="4" type="ORF">KLDO_g527</name>
</gene>
<accession>A0A0A8L1Z1</accession>
<evidence type="ECO:0000259" key="3">
    <source>
        <dbReference type="Pfam" id="PF10058"/>
    </source>
</evidence>
<dbReference type="OrthoDB" id="1725934at2759"/>
<comment type="caution">
    <text evidence="4">The sequence shown here is derived from an EMBL/GenBank/DDBJ whole genome shotgun (WGS) entry which is preliminary data.</text>
</comment>
<proteinExistence type="predicted"/>
<evidence type="ECO:0000256" key="1">
    <source>
        <dbReference type="SAM" id="MobiDB-lite"/>
    </source>
</evidence>
<dbReference type="AlphaFoldDB" id="A0A0A8L1Z1"/>
<dbReference type="InterPro" id="IPR019273">
    <property type="entry name" value="Lunapark_Znf"/>
</dbReference>
<keyword evidence="2" id="KW-0812">Transmembrane</keyword>
<sequence length="291" mass="33103">MFSAVRKIISGGDNRNDVKKLVQRYNKDLSLITNKIHDYETKSRGIEEKAKKVRAATTYYYLTLLMCIIAYVYLKYRPASAVLSTIIGLALLICLRIAITRFYMLLSKKYESRLSALRSLHQDKMEELKQKTNFYYTNSLIQRFSSGESGSDDMMLLMDDEVKMKHEQLEKLKLELDQLRKDETPKKQDFEAREKWFDKALGLLAGGDDLKSLQPSMSLISCSQCKKSFGCYSVVGVPFRYVCPNCGFKASTDTERPEALNNSRTDAQDVATGAAVEAAESLDEKKDLGMH</sequence>
<dbReference type="Pfam" id="PF10058">
    <property type="entry name" value="Zn_ribbon_10"/>
    <property type="match status" value="1"/>
</dbReference>
<reference evidence="4 5" key="1">
    <citation type="submission" date="2014-03" db="EMBL/GenBank/DDBJ databases">
        <title>The genome of Kluyveromyces dobzhanskii.</title>
        <authorList>
            <person name="Nystedt B."/>
            <person name="Astrom S."/>
        </authorList>
    </citation>
    <scope>NUCLEOTIDE SEQUENCE [LARGE SCALE GENOMIC DNA]</scope>
    <source>
        <strain evidence="4 5">CBS 2104</strain>
    </source>
</reference>
<evidence type="ECO:0000256" key="2">
    <source>
        <dbReference type="SAM" id="Phobius"/>
    </source>
</evidence>
<name>A0A0A8L1Z1_9SACH</name>
<dbReference type="EMBL" id="CCBQ010000012">
    <property type="protein sequence ID" value="CDO92204.1"/>
    <property type="molecule type" value="Genomic_DNA"/>
</dbReference>
<feature type="region of interest" description="Disordered" evidence="1">
    <location>
        <begin position="253"/>
        <end position="291"/>
    </location>
</feature>
<evidence type="ECO:0000313" key="5">
    <source>
        <dbReference type="Proteomes" id="UP000031516"/>
    </source>
</evidence>
<evidence type="ECO:0000313" key="4">
    <source>
        <dbReference type="EMBL" id="CDO92204.1"/>
    </source>
</evidence>
<dbReference type="Proteomes" id="UP000031516">
    <property type="component" value="Unassembled WGS sequence"/>
</dbReference>
<feature type="domain" description="Lunapark zinc ribbon" evidence="3">
    <location>
        <begin position="196"/>
        <end position="249"/>
    </location>
</feature>
<feature type="transmembrane region" description="Helical" evidence="2">
    <location>
        <begin position="58"/>
        <end position="74"/>
    </location>
</feature>
<keyword evidence="2" id="KW-1133">Transmembrane helix</keyword>
<organism evidence="4 5">
    <name type="scientific">Kluyveromyces dobzhanskii CBS 2104</name>
    <dbReference type="NCBI Taxonomy" id="1427455"/>
    <lineage>
        <taxon>Eukaryota</taxon>
        <taxon>Fungi</taxon>
        <taxon>Dikarya</taxon>
        <taxon>Ascomycota</taxon>
        <taxon>Saccharomycotina</taxon>
        <taxon>Saccharomycetes</taxon>
        <taxon>Saccharomycetales</taxon>
        <taxon>Saccharomycetaceae</taxon>
        <taxon>Kluyveromyces</taxon>
    </lineage>
</organism>
<keyword evidence="2" id="KW-0472">Membrane</keyword>
<feature type="transmembrane region" description="Helical" evidence="2">
    <location>
        <begin position="80"/>
        <end position="99"/>
    </location>
</feature>
<keyword evidence="5" id="KW-1185">Reference proteome</keyword>